<dbReference type="Pfam" id="PF04079">
    <property type="entry name" value="SMC_ScpB"/>
    <property type="match status" value="1"/>
</dbReference>
<dbReference type="PIRSF" id="PIRSF019345">
    <property type="entry name" value="ScpB"/>
    <property type="match status" value="1"/>
</dbReference>
<keyword evidence="2" id="KW-0132">Cell division</keyword>
<evidence type="ECO:0000256" key="4">
    <source>
        <dbReference type="ARBA" id="ARBA00023306"/>
    </source>
</evidence>
<keyword evidence="1" id="KW-0963">Cytoplasm</keyword>
<gene>
    <name evidence="5" type="ORF">SAMN02746089_00435</name>
</gene>
<name>A0A1M4UC33_9THEO</name>
<dbReference type="InterPro" id="IPR005234">
    <property type="entry name" value="ScpB_csome_segregation"/>
</dbReference>
<dbReference type="STRING" id="1121256.SAMN02746089_00435"/>
<dbReference type="SUPFAM" id="SSF46785">
    <property type="entry name" value="Winged helix' DNA-binding domain"/>
    <property type="match status" value="2"/>
</dbReference>
<keyword evidence="3" id="KW-0159">Chromosome partition</keyword>
<evidence type="ECO:0000256" key="1">
    <source>
        <dbReference type="ARBA" id="ARBA00022490"/>
    </source>
</evidence>
<dbReference type="PANTHER" id="PTHR34298">
    <property type="entry name" value="SEGREGATION AND CONDENSATION PROTEIN B"/>
    <property type="match status" value="1"/>
</dbReference>
<dbReference type="GO" id="GO:0051304">
    <property type="term" value="P:chromosome separation"/>
    <property type="evidence" value="ECO:0007669"/>
    <property type="project" value="InterPro"/>
</dbReference>
<keyword evidence="6" id="KW-1185">Reference proteome</keyword>
<dbReference type="OrthoDB" id="9806226at2"/>
<evidence type="ECO:0000313" key="5">
    <source>
        <dbReference type="EMBL" id="SHE54216.1"/>
    </source>
</evidence>
<dbReference type="NCBIfam" id="TIGR00281">
    <property type="entry name" value="SMC-Scp complex subunit ScpB"/>
    <property type="match status" value="1"/>
</dbReference>
<keyword evidence="4" id="KW-0131">Cell cycle</keyword>
<sequence>MTDDELKGIIEGILFISGSKISKKDLIDFFSLDEKRLNLLIDQINEEAKVKKRGIMISKLNDGYQMCTNPEFHKYISEFYRMEKELELSQAALEVLAIIAYNQPITRQQIEEIRGVRSDKAIATLLDKDLIMEVDRLDTIGHPILYGTTEEFLRCFNLQSIDDLKKLE</sequence>
<dbReference type="Gene3D" id="1.10.10.10">
    <property type="entry name" value="Winged helix-like DNA-binding domain superfamily/Winged helix DNA-binding domain"/>
    <property type="match status" value="2"/>
</dbReference>
<dbReference type="AlphaFoldDB" id="A0A1M4UC33"/>
<dbReference type="EMBL" id="FQVH01000002">
    <property type="protein sequence ID" value="SHE54216.1"/>
    <property type="molecule type" value="Genomic_DNA"/>
</dbReference>
<dbReference type="InterPro" id="IPR036390">
    <property type="entry name" value="WH_DNA-bd_sf"/>
</dbReference>
<organism evidence="5 6">
    <name type="scientific">Caldanaerobius fijiensis DSM 17918</name>
    <dbReference type="NCBI Taxonomy" id="1121256"/>
    <lineage>
        <taxon>Bacteria</taxon>
        <taxon>Bacillati</taxon>
        <taxon>Bacillota</taxon>
        <taxon>Clostridia</taxon>
        <taxon>Thermoanaerobacterales</taxon>
        <taxon>Thermoanaerobacteraceae</taxon>
        <taxon>Caldanaerobius</taxon>
    </lineage>
</organism>
<protein>
    <submittedName>
        <fullName evidence="5">Segregation and condensation protein B</fullName>
    </submittedName>
</protein>
<dbReference type="PANTHER" id="PTHR34298:SF2">
    <property type="entry name" value="SEGREGATION AND CONDENSATION PROTEIN B"/>
    <property type="match status" value="1"/>
</dbReference>
<evidence type="ECO:0000256" key="3">
    <source>
        <dbReference type="ARBA" id="ARBA00022829"/>
    </source>
</evidence>
<dbReference type="InterPro" id="IPR036388">
    <property type="entry name" value="WH-like_DNA-bd_sf"/>
</dbReference>
<evidence type="ECO:0000313" key="6">
    <source>
        <dbReference type="Proteomes" id="UP000184088"/>
    </source>
</evidence>
<dbReference type="RefSeq" id="WP_073341453.1">
    <property type="nucleotide sequence ID" value="NZ_FQVH01000002.1"/>
</dbReference>
<dbReference type="GO" id="GO:0051301">
    <property type="term" value="P:cell division"/>
    <property type="evidence" value="ECO:0007669"/>
    <property type="project" value="UniProtKB-KW"/>
</dbReference>
<accession>A0A1M4UC33</accession>
<evidence type="ECO:0000256" key="2">
    <source>
        <dbReference type="ARBA" id="ARBA00022618"/>
    </source>
</evidence>
<proteinExistence type="predicted"/>
<dbReference type="Proteomes" id="UP000184088">
    <property type="component" value="Unassembled WGS sequence"/>
</dbReference>
<reference evidence="5 6" key="1">
    <citation type="submission" date="2016-11" db="EMBL/GenBank/DDBJ databases">
        <authorList>
            <person name="Jaros S."/>
            <person name="Januszkiewicz K."/>
            <person name="Wedrychowicz H."/>
        </authorList>
    </citation>
    <scope>NUCLEOTIDE SEQUENCE [LARGE SCALE GENOMIC DNA]</scope>
    <source>
        <strain evidence="5 6">DSM 17918</strain>
    </source>
</reference>